<reference evidence="1" key="2">
    <citation type="journal article" date="2015" name="Fish Shellfish Immunol.">
        <title>Early steps in the European eel (Anguilla anguilla)-Vibrio vulnificus interaction in the gills: Role of the RtxA13 toxin.</title>
        <authorList>
            <person name="Callol A."/>
            <person name="Pajuelo D."/>
            <person name="Ebbesson L."/>
            <person name="Teles M."/>
            <person name="MacKenzie S."/>
            <person name="Amaro C."/>
        </authorList>
    </citation>
    <scope>NUCLEOTIDE SEQUENCE</scope>
</reference>
<dbReference type="AlphaFoldDB" id="A0A0E9QRI5"/>
<dbReference type="EMBL" id="GBXM01089001">
    <property type="protein sequence ID" value="JAH19576.1"/>
    <property type="molecule type" value="Transcribed_RNA"/>
</dbReference>
<accession>A0A0E9QRI5</accession>
<protein>
    <submittedName>
        <fullName evidence="1">Uncharacterized protein</fullName>
    </submittedName>
</protein>
<name>A0A0E9QRI5_ANGAN</name>
<proteinExistence type="predicted"/>
<sequence length="26" mass="3231">MSDCLGQSRRYWLQFFVVLHYLHLMS</sequence>
<evidence type="ECO:0000313" key="1">
    <source>
        <dbReference type="EMBL" id="JAH19576.1"/>
    </source>
</evidence>
<reference evidence="1" key="1">
    <citation type="submission" date="2014-11" db="EMBL/GenBank/DDBJ databases">
        <authorList>
            <person name="Amaro Gonzalez C."/>
        </authorList>
    </citation>
    <scope>NUCLEOTIDE SEQUENCE</scope>
</reference>
<organism evidence="1">
    <name type="scientific">Anguilla anguilla</name>
    <name type="common">European freshwater eel</name>
    <name type="synonym">Muraena anguilla</name>
    <dbReference type="NCBI Taxonomy" id="7936"/>
    <lineage>
        <taxon>Eukaryota</taxon>
        <taxon>Metazoa</taxon>
        <taxon>Chordata</taxon>
        <taxon>Craniata</taxon>
        <taxon>Vertebrata</taxon>
        <taxon>Euteleostomi</taxon>
        <taxon>Actinopterygii</taxon>
        <taxon>Neopterygii</taxon>
        <taxon>Teleostei</taxon>
        <taxon>Anguilliformes</taxon>
        <taxon>Anguillidae</taxon>
        <taxon>Anguilla</taxon>
    </lineage>
</organism>